<dbReference type="PANTHER" id="PTHR21015:SF22">
    <property type="entry name" value="GLYCOSYLTRANSFERASE"/>
    <property type="match status" value="1"/>
</dbReference>
<organism evidence="2 3">
    <name type="scientific">Cnuella takakiae</name>
    <dbReference type="NCBI Taxonomy" id="1302690"/>
    <lineage>
        <taxon>Bacteria</taxon>
        <taxon>Pseudomonadati</taxon>
        <taxon>Bacteroidota</taxon>
        <taxon>Chitinophagia</taxon>
        <taxon>Chitinophagales</taxon>
        <taxon>Chitinophagaceae</taxon>
        <taxon>Cnuella</taxon>
    </lineage>
</organism>
<keyword evidence="2" id="KW-0808">Transferase</keyword>
<dbReference type="GO" id="GO:0016758">
    <property type="term" value="F:hexosyltransferase activity"/>
    <property type="evidence" value="ECO:0007669"/>
    <property type="project" value="InterPro"/>
</dbReference>
<name>A0A1M5D0V4_9BACT</name>
<protein>
    <submittedName>
        <fullName evidence="2">Glycosyltransferase family 28 C-terminal domain-containing protein</fullName>
    </submittedName>
</protein>
<dbReference type="STRING" id="1302690.BUE76_21335"/>
<dbReference type="Pfam" id="PF04101">
    <property type="entry name" value="Glyco_tran_28_C"/>
    <property type="match status" value="1"/>
</dbReference>
<evidence type="ECO:0000259" key="1">
    <source>
        <dbReference type="Pfam" id="PF04101"/>
    </source>
</evidence>
<reference evidence="2 3" key="1">
    <citation type="submission" date="2016-11" db="EMBL/GenBank/DDBJ databases">
        <authorList>
            <person name="Jaros S."/>
            <person name="Januszkiewicz K."/>
            <person name="Wedrychowicz H."/>
        </authorList>
    </citation>
    <scope>NUCLEOTIDE SEQUENCE [LARGE SCALE GENOMIC DNA]</scope>
    <source>
        <strain evidence="2 3">DSM 26897</strain>
    </source>
</reference>
<keyword evidence="3" id="KW-1185">Reference proteome</keyword>
<dbReference type="RefSeq" id="WP_083596553.1">
    <property type="nucleotide sequence ID" value="NZ_FQUO01000010.1"/>
</dbReference>
<sequence>MAPKIPGKYNVYAPPKALVAPLDWGLGHATRCIPIIRHLLAKGWEVWLAGEQPVQSLLQAEFPNLPWLPLDGYRVSYGATGWGTALSLARQVPRLVRSIRAEQQWLQHQMSIHRFHLVVSDNRYGLYHPAAYCIFLGHQLQLQTPLGLGKHLMRRLQYRFINRFDACWVPDFPGAVSLAGSLSHPEQLPAIPVRHTGPLSRLEQPAAAPAQPYVLLLVSGPEPQRSLLEALFLQQAATIPRSFVLVRGLPGRCRIPAVAANIEVYNHLPAAALQDKMAAASLVVCRSGYSTIMDLAAMDKKSILIPTPAQTEQQYLARHLQQQGFAMWCSQAGFNLNKALKDASLFAFRAWPQTPASLLQQALDLDCTLALAGKVIFEKEFSIESAHP</sequence>
<dbReference type="EMBL" id="FQUO01000010">
    <property type="protein sequence ID" value="SHF60520.1"/>
    <property type="molecule type" value="Genomic_DNA"/>
</dbReference>
<proteinExistence type="predicted"/>
<evidence type="ECO:0000313" key="3">
    <source>
        <dbReference type="Proteomes" id="UP000184368"/>
    </source>
</evidence>
<feature type="domain" description="Glycosyl transferase family 28 C-terminal" evidence="1">
    <location>
        <begin position="272"/>
        <end position="343"/>
    </location>
</feature>
<accession>A0A1M5D0V4</accession>
<dbReference type="PANTHER" id="PTHR21015">
    <property type="entry name" value="UDP-N-ACETYLGLUCOSAMINE--N-ACETYLMURAMYL-(PENTAPEPTIDE) PYROPHOSPHORYL-UNDECAPRENOL N-ACETYLGLUCOSAMINE TRANSFERASE 1"/>
    <property type="match status" value="1"/>
</dbReference>
<dbReference type="Gene3D" id="3.40.50.2000">
    <property type="entry name" value="Glycogen Phosphorylase B"/>
    <property type="match status" value="1"/>
</dbReference>
<evidence type="ECO:0000313" key="2">
    <source>
        <dbReference type="EMBL" id="SHF60520.1"/>
    </source>
</evidence>
<dbReference type="Proteomes" id="UP000184368">
    <property type="component" value="Unassembled WGS sequence"/>
</dbReference>
<dbReference type="AlphaFoldDB" id="A0A1M5D0V4"/>
<dbReference type="SUPFAM" id="SSF53756">
    <property type="entry name" value="UDP-Glycosyltransferase/glycogen phosphorylase"/>
    <property type="match status" value="1"/>
</dbReference>
<dbReference type="OrthoDB" id="9803241at2"/>
<gene>
    <name evidence="2" type="ORF">SAMN05444008_11027</name>
</gene>
<dbReference type="InterPro" id="IPR007235">
    <property type="entry name" value="Glyco_trans_28_C"/>
</dbReference>